<evidence type="ECO:0000259" key="3">
    <source>
        <dbReference type="PROSITE" id="PS51233"/>
    </source>
</evidence>
<gene>
    <name evidence="4" type="ORF">AA314_05527</name>
    <name evidence="5" type="ORF">ATI61_116149</name>
</gene>
<dbReference type="Pfam" id="PF01551">
    <property type="entry name" value="Peptidase_M23"/>
    <property type="match status" value="1"/>
</dbReference>
<accession>A0AAC8TGU2</accession>
<dbReference type="AlphaFoldDB" id="A0AAC8TGU2"/>
<name>A0AAC8TGU2_9BACT</name>
<dbReference type="EMBL" id="QUMU01000016">
    <property type="protein sequence ID" value="REG23677.1"/>
    <property type="molecule type" value="Genomic_DNA"/>
</dbReference>
<dbReference type="PANTHER" id="PTHR13802">
    <property type="entry name" value="MUCIN 4-RELATED"/>
    <property type="match status" value="1"/>
</dbReference>
<dbReference type="Gene3D" id="2.70.70.10">
    <property type="entry name" value="Glucose Permease (Domain IIA)"/>
    <property type="match status" value="1"/>
</dbReference>
<dbReference type="InterPro" id="IPR000421">
    <property type="entry name" value="FA58C"/>
</dbReference>
<evidence type="ECO:0000313" key="4">
    <source>
        <dbReference type="EMBL" id="AKJ03901.1"/>
    </source>
</evidence>
<proteinExistence type="predicted"/>
<reference evidence="5 7" key="2">
    <citation type="submission" date="2018-08" db="EMBL/GenBank/DDBJ databases">
        <title>Genomic Encyclopedia of Archaeal and Bacterial Type Strains, Phase II (KMG-II): from individual species to whole genera.</title>
        <authorList>
            <person name="Goeker M."/>
        </authorList>
    </citation>
    <scope>NUCLEOTIDE SEQUENCE [LARGE SCALE GENOMIC DNA]</scope>
    <source>
        <strain evidence="5 7">DSM 2261</strain>
    </source>
</reference>
<dbReference type="CDD" id="cd12797">
    <property type="entry name" value="M23_peptidase"/>
    <property type="match status" value="1"/>
</dbReference>
<sequence>MVFQYPVNPKAQERGGVDDYYGSFIVDPSVGFPVTSSASDADGWRVMTWMGRDGQLGETISKLDSNRQPLSVPGTKIYSVADGEVVAAQRNTKGLQTLVIEHTLGSDVRLCSAFQGLAPAGGLVSGSLLRRGDEIGALTGNELFYVFLSDSFCDLVKSELDSSGYILDWSSVRFAAVDKWENSPRTVKVSDTTGFPKPRKSGGAASLTRAAFITPSFFINDRANCRGMRREQCQQSVGCGLFLCDSGARPVCDLNERLFSETCARPPTPPCTSGTEWPSATPIVFCQFPFDPVMVEGAPNLGAGRTQCTGFEIGQPYGRTCFSKGMPYGECCECKRDANGNAIRPECCSKSIYRCTGNMHSGIDFTLPFDSPIYSPVGGTVICAGDGKSCPWHGGPCLDLPVCGYQHEISLTVQAGDYIVIFGHLNELASGLKVGDTVVPGQLLATSGSMNGPHLHFEIREKETNIGFNPYDFFTGAQKQAMADAYAAYDYGQICTDGPGGPMDQPKTVFGKDSWPERLNSSCAEGRCPGLDYKWCFDPSGGGTDGGMDGGTGDGGGGSDGGGGGSDGGGGGGSDGGGGGGSDGGGGGGSDGGGGGGSDGGGGGGGSDGGGGGGGSDGGGGGGGGSDGGGGGGTTPGSSWGDPHIVTFDGLAYDFQAVGEFVVLESTEGAPLLVQARQQPLFMSRQVSINTAVAAALGADRVALYVGRTTPLLVNGVATPLAEGATLNLTGGGKVSLRGSRYTFTWPASTGEHLDVELAADHLDLHPALPASRKGQVRGLFGDFNGERSDDVATRTGTVLSSPTFQEFHGTFVESWRVTLAESLFDYASGESPDTFTDRTFPSQFVGTRDLPDDQRTAARTVCTSRGITDATLLDACTLDVALSGNENFANSAAAAQPPAASYDMLVNLAANRPVTVSGTSDGDPRLITNTVFAPEGQYWRDLGYVAVLGAGSYLIVDLGEVHPLARVVVQADNNDGYLVESSLDGATWSALADIPSYGGAGMRTRPMITLPSRVDARYVRISPVWGDNAYSISELELYGPAAPAGP</sequence>
<dbReference type="PROSITE" id="PS51233">
    <property type="entry name" value="VWFD"/>
    <property type="match status" value="1"/>
</dbReference>
<evidence type="ECO:0000313" key="7">
    <source>
        <dbReference type="Proteomes" id="UP000256345"/>
    </source>
</evidence>
<evidence type="ECO:0000259" key="2">
    <source>
        <dbReference type="PROSITE" id="PS50022"/>
    </source>
</evidence>
<dbReference type="Proteomes" id="UP000256345">
    <property type="component" value="Unassembled WGS sequence"/>
</dbReference>
<evidence type="ECO:0000256" key="1">
    <source>
        <dbReference type="SAM" id="MobiDB-lite"/>
    </source>
</evidence>
<feature type="compositionally biased region" description="Gly residues" evidence="1">
    <location>
        <begin position="546"/>
        <end position="635"/>
    </location>
</feature>
<dbReference type="InterPro" id="IPR016047">
    <property type="entry name" value="M23ase_b-sheet_dom"/>
</dbReference>
<feature type="domain" description="F5/8 type C" evidence="2">
    <location>
        <begin position="895"/>
        <end position="1041"/>
    </location>
</feature>
<dbReference type="SUPFAM" id="SSF51261">
    <property type="entry name" value="Duplicated hybrid motif"/>
    <property type="match status" value="1"/>
</dbReference>
<reference evidence="4 6" key="1">
    <citation type="submission" date="2015-05" db="EMBL/GenBank/DDBJ databases">
        <title>Genome assembly of Archangium gephyra DSM 2261.</title>
        <authorList>
            <person name="Sharma G."/>
            <person name="Subramanian S."/>
        </authorList>
    </citation>
    <scope>NUCLEOTIDE SEQUENCE [LARGE SCALE GENOMIC DNA]</scope>
    <source>
        <strain evidence="4 6">DSM 2261</strain>
    </source>
</reference>
<dbReference type="SMART" id="SM00216">
    <property type="entry name" value="VWD"/>
    <property type="match status" value="1"/>
</dbReference>
<feature type="region of interest" description="Disordered" evidence="1">
    <location>
        <begin position="546"/>
        <end position="642"/>
    </location>
</feature>
<dbReference type="InterPro" id="IPR051495">
    <property type="entry name" value="Epithelial_Barrier/Signaling"/>
</dbReference>
<dbReference type="InterPro" id="IPR011055">
    <property type="entry name" value="Dup_hybrid_motif"/>
</dbReference>
<dbReference type="PANTHER" id="PTHR13802:SF52">
    <property type="entry name" value="MUCIN-4"/>
    <property type="match status" value="1"/>
</dbReference>
<evidence type="ECO:0000313" key="6">
    <source>
        <dbReference type="Proteomes" id="UP000035579"/>
    </source>
</evidence>
<dbReference type="KEGG" id="age:AA314_05527"/>
<dbReference type="Proteomes" id="UP000035579">
    <property type="component" value="Chromosome"/>
</dbReference>
<dbReference type="PROSITE" id="PS50022">
    <property type="entry name" value="FA58C_3"/>
    <property type="match status" value="1"/>
</dbReference>
<organism evidence="4 6">
    <name type="scientific">Archangium gephyra</name>
    <dbReference type="NCBI Taxonomy" id="48"/>
    <lineage>
        <taxon>Bacteria</taxon>
        <taxon>Pseudomonadati</taxon>
        <taxon>Myxococcota</taxon>
        <taxon>Myxococcia</taxon>
        <taxon>Myxococcales</taxon>
        <taxon>Cystobacterineae</taxon>
        <taxon>Archangiaceae</taxon>
        <taxon>Archangium</taxon>
    </lineage>
</organism>
<dbReference type="InterPro" id="IPR001846">
    <property type="entry name" value="VWF_type-D"/>
</dbReference>
<feature type="domain" description="VWFD" evidence="3">
    <location>
        <begin position="635"/>
        <end position="824"/>
    </location>
</feature>
<keyword evidence="7" id="KW-1185">Reference proteome</keyword>
<evidence type="ECO:0000313" key="5">
    <source>
        <dbReference type="EMBL" id="REG23677.1"/>
    </source>
</evidence>
<dbReference type="Pfam" id="PF00094">
    <property type="entry name" value="VWD"/>
    <property type="match status" value="1"/>
</dbReference>
<dbReference type="Gene3D" id="2.60.120.260">
    <property type="entry name" value="Galactose-binding domain-like"/>
    <property type="match status" value="1"/>
</dbReference>
<dbReference type="InterPro" id="IPR008979">
    <property type="entry name" value="Galactose-bd-like_sf"/>
</dbReference>
<protein>
    <submittedName>
        <fullName evidence="5">F5/8 type C domain-containing protein</fullName>
    </submittedName>
    <submittedName>
        <fullName evidence="4">PE-PGRS family protein</fullName>
    </submittedName>
</protein>
<dbReference type="EMBL" id="CP011509">
    <property type="protein sequence ID" value="AKJ03901.1"/>
    <property type="molecule type" value="Genomic_DNA"/>
</dbReference>
<dbReference type="Pfam" id="PF00754">
    <property type="entry name" value="F5_F8_type_C"/>
    <property type="match status" value="1"/>
</dbReference>
<dbReference type="SUPFAM" id="SSF49785">
    <property type="entry name" value="Galactose-binding domain-like"/>
    <property type="match status" value="1"/>
</dbReference>